<evidence type="ECO:0000313" key="1">
    <source>
        <dbReference type="EMBL" id="CNH77846.1"/>
    </source>
</evidence>
<dbReference type="Proteomes" id="UP000040841">
    <property type="component" value="Unassembled WGS sequence"/>
</dbReference>
<dbReference type="AlphaFoldDB" id="A0AA36LME9"/>
<reference evidence="1 2" key="1">
    <citation type="submission" date="2015-03" db="EMBL/GenBank/DDBJ databases">
        <authorList>
            <consortium name="Pathogen Informatics"/>
            <person name="Murphy D."/>
        </authorList>
    </citation>
    <scope>NUCLEOTIDE SEQUENCE [LARGE SCALE GENOMIC DNA]</scope>
    <source>
        <strain evidence="1 2">FE82747</strain>
    </source>
</reference>
<gene>
    <name evidence="1" type="ORF">ERS008502_01312</name>
</gene>
<protein>
    <submittedName>
        <fullName evidence="1">Uncharacterized protein</fullName>
    </submittedName>
</protein>
<evidence type="ECO:0000313" key="2">
    <source>
        <dbReference type="Proteomes" id="UP000040841"/>
    </source>
</evidence>
<sequence>MADLVLKEHISVLAIGQSQTYLKESTVILIRKGGDLCKRVI</sequence>
<dbReference type="EMBL" id="CQBM01000002">
    <property type="protein sequence ID" value="CNH77846.1"/>
    <property type="molecule type" value="Genomic_DNA"/>
</dbReference>
<organism evidence="1 2">
    <name type="scientific">Yersinia mollaretii</name>
    <dbReference type="NCBI Taxonomy" id="33060"/>
    <lineage>
        <taxon>Bacteria</taxon>
        <taxon>Pseudomonadati</taxon>
        <taxon>Pseudomonadota</taxon>
        <taxon>Gammaproteobacteria</taxon>
        <taxon>Enterobacterales</taxon>
        <taxon>Yersiniaceae</taxon>
        <taxon>Yersinia</taxon>
    </lineage>
</organism>
<proteinExistence type="predicted"/>
<comment type="caution">
    <text evidence="1">The sequence shown here is derived from an EMBL/GenBank/DDBJ whole genome shotgun (WGS) entry which is preliminary data.</text>
</comment>
<name>A0AA36LME9_YERMO</name>
<accession>A0AA36LME9</accession>